<dbReference type="InterPro" id="IPR036705">
    <property type="entry name" value="Ribosyl_crysJ1_sf"/>
</dbReference>
<name>A0ABS7KMS5_9BACL</name>
<dbReference type="Proteomes" id="UP000706031">
    <property type="component" value="Unassembled WGS sequence"/>
</dbReference>
<protein>
    <submittedName>
        <fullName evidence="1">ADP-ribosylglycohydrolase family protein</fullName>
    </submittedName>
</protein>
<dbReference type="InterPro" id="IPR005502">
    <property type="entry name" value="Ribosyl_crysJ1"/>
</dbReference>
<dbReference type="RefSeq" id="WP_221789836.1">
    <property type="nucleotide sequence ID" value="NZ_JACLIC010000031.1"/>
</dbReference>
<keyword evidence="2" id="KW-1185">Reference proteome</keyword>
<accession>A0ABS7KMS5</accession>
<gene>
    <name evidence="1" type="ORF">H7T88_18975</name>
</gene>
<dbReference type="SUPFAM" id="SSF101478">
    <property type="entry name" value="ADP-ribosylglycohydrolase"/>
    <property type="match status" value="1"/>
</dbReference>
<dbReference type="EMBL" id="JACLIC010000031">
    <property type="protein sequence ID" value="MBY0205311.1"/>
    <property type="molecule type" value="Genomic_DNA"/>
</dbReference>
<dbReference type="PANTHER" id="PTHR16222:SF12">
    <property type="entry name" value="ADP-RIBOSYLGLYCOHYDROLASE-RELATED"/>
    <property type="match status" value="1"/>
</dbReference>
<reference evidence="1 2" key="1">
    <citation type="submission" date="2020-08" db="EMBL/GenBank/DDBJ databases">
        <title>Fungal Genomes of the International Space Station.</title>
        <authorList>
            <person name="Seuylemezian A."/>
            <person name="Singh N.K."/>
            <person name="Wood J."/>
            <person name="Venkateswaran K."/>
        </authorList>
    </citation>
    <scope>NUCLEOTIDE SEQUENCE [LARGE SCALE GENOMIC DNA]</scope>
    <source>
        <strain evidence="1 2">S/N-304-OC-R4</strain>
    </source>
</reference>
<dbReference type="InterPro" id="IPR050792">
    <property type="entry name" value="ADP-ribosylglycohydrolase"/>
</dbReference>
<organism evidence="1 2">
    <name type="scientific">Paenibacillus cucumis</name>
    <name type="common">ex Kampfer et al. 2016</name>
    <dbReference type="NCBI Taxonomy" id="1776858"/>
    <lineage>
        <taxon>Bacteria</taxon>
        <taxon>Bacillati</taxon>
        <taxon>Bacillota</taxon>
        <taxon>Bacilli</taxon>
        <taxon>Bacillales</taxon>
        <taxon>Paenibacillaceae</taxon>
        <taxon>Paenibacillus</taxon>
    </lineage>
</organism>
<dbReference type="Gene3D" id="1.10.4080.10">
    <property type="entry name" value="ADP-ribosylation/Crystallin J1"/>
    <property type="match status" value="1"/>
</dbReference>
<dbReference type="PANTHER" id="PTHR16222">
    <property type="entry name" value="ADP-RIBOSYLGLYCOHYDROLASE"/>
    <property type="match status" value="1"/>
</dbReference>
<proteinExistence type="predicted"/>
<sequence length="315" mass="33709">MLQRDRFEGGLIGLAVGDALGTTVEFSSPGTFEPVTDMIGGGVFGLKAGEWTDDTSMALCLAESLVRQENFDPADQMRRYTNWYKIGYMSSTGDCFDIGGATRSALERFARTGEAYSGSTDPMTAGNGSIMRLAPVAMAYALQPSEAVRYAGLSSRTTHAATESVEACEVLAAILVAGFHGADKATMLSPETMKRWRTEKGSSFSPAIEEVVMGSYERKEPPEIQGSGYVVRSLEAALWAFNKSSSFSDGVLLAVNLGDDADTTGAVYGQIAGAYYGRSGIPSHWQDKLAMRDTFAQLNEALWLKASGNAAQKKS</sequence>
<dbReference type="Pfam" id="PF03747">
    <property type="entry name" value="ADP_ribosyl_GH"/>
    <property type="match status" value="1"/>
</dbReference>
<evidence type="ECO:0000313" key="2">
    <source>
        <dbReference type="Proteomes" id="UP000706031"/>
    </source>
</evidence>
<comment type="caution">
    <text evidence="1">The sequence shown here is derived from an EMBL/GenBank/DDBJ whole genome shotgun (WGS) entry which is preliminary data.</text>
</comment>
<evidence type="ECO:0000313" key="1">
    <source>
        <dbReference type="EMBL" id="MBY0205311.1"/>
    </source>
</evidence>